<feature type="domain" description="Rrn7/TAF1B C-terminal cyclin" evidence="14">
    <location>
        <begin position="277"/>
        <end position="453"/>
    </location>
</feature>
<dbReference type="Pfam" id="PF11781">
    <property type="entry name" value="Zn_ribbon_RRN7"/>
    <property type="match status" value="1"/>
</dbReference>
<evidence type="ECO:0000256" key="8">
    <source>
        <dbReference type="ARBA" id="ARBA00023163"/>
    </source>
</evidence>
<dbReference type="OrthoDB" id="428577at2759"/>
<evidence type="ECO:0000256" key="9">
    <source>
        <dbReference type="ARBA" id="ARBA00023242"/>
    </source>
</evidence>
<feature type="region of interest" description="Disordered" evidence="10">
    <location>
        <begin position="476"/>
        <end position="502"/>
    </location>
</feature>
<feature type="transmembrane region" description="Helical" evidence="11">
    <location>
        <begin position="200"/>
        <end position="220"/>
    </location>
</feature>
<dbReference type="GO" id="GO:0008270">
    <property type="term" value="F:zinc ion binding"/>
    <property type="evidence" value="ECO:0007669"/>
    <property type="project" value="UniProtKB-KW"/>
</dbReference>
<evidence type="ECO:0000256" key="10">
    <source>
        <dbReference type="SAM" id="MobiDB-lite"/>
    </source>
</evidence>
<reference evidence="15 16" key="1">
    <citation type="journal article" date="2018" name="Nat. Ecol. Evol.">
        <title>Pezizomycetes genomes reveal the molecular basis of ectomycorrhizal truffle lifestyle.</title>
        <authorList>
            <person name="Murat C."/>
            <person name="Payen T."/>
            <person name="Noel B."/>
            <person name="Kuo A."/>
            <person name="Morin E."/>
            <person name="Chen J."/>
            <person name="Kohler A."/>
            <person name="Krizsan K."/>
            <person name="Balestrini R."/>
            <person name="Da Silva C."/>
            <person name="Montanini B."/>
            <person name="Hainaut M."/>
            <person name="Levati E."/>
            <person name="Barry K.W."/>
            <person name="Belfiori B."/>
            <person name="Cichocki N."/>
            <person name="Clum A."/>
            <person name="Dockter R.B."/>
            <person name="Fauchery L."/>
            <person name="Guy J."/>
            <person name="Iotti M."/>
            <person name="Le Tacon F."/>
            <person name="Lindquist E.A."/>
            <person name="Lipzen A."/>
            <person name="Malagnac F."/>
            <person name="Mello A."/>
            <person name="Molinier V."/>
            <person name="Miyauchi S."/>
            <person name="Poulain J."/>
            <person name="Riccioni C."/>
            <person name="Rubini A."/>
            <person name="Sitrit Y."/>
            <person name="Splivallo R."/>
            <person name="Traeger S."/>
            <person name="Wang M."/>
            <person name="Zifcakova L."/>
            <person name="Wipf D."/>
            <person name="Zambonelli A."/>
            <person name="Paolocci F."/>
            <person name="Nowrousian M."/>
            <person name="Ottonello S."/>
            <person name="Baldrian P."/>
            <person name="Spatafora J.W."/>
            <person name="Henrissat B."/>
            <person name="Nagy L.G."/>
            <person name="Aury J.M."/>
            <person name="Wincker P."/>
            <person name="Grigoriev I.V."/>
            <person name="Bonfante P."/>
            <person name="Martin F.M."/>
        </authorList>
    </citation>
    <scope>NUCLEOTIDE SEQUENCE [LARGE SCALE GENOMIC DNA]</scope>
    <source>
        <strain evidence="15 16">120613-1</strain>
    </source>
</reference>
<name>A0A3N4JAZ4_9PEZI</name>
<feature type="compositionally biased region" description="Basic residues" evidence="10">
    <location>
        <begin position="183"/>
        <end position="192"/>
    </location>
</feature>
<evidence type="ECO:0000313" key="15">
    <source>
        <dbReference type="EMBL" id="RPA94487.1"/>
    </source>
</evidence>
<keyword evidence="6" id="KW-0805">Transcription regulation</keyword>
<evidence type="ECO:0000256" key="4">
    <source>
        <dbReference type="ARBA" id="ARBA00022771"/>
    </source>
</evidence>
<comment type="similarity">
    <text evidence="2">Belongs to the RRN7/TAF1B family.</text>
</comment>
<dbReference type="Pfam" id="PF20645">
    <property type="entry name" value="Rrn7_cyclin_C"/>
    <property type="match status" value="1"/>
</dbReference>
<dbReference type="InterPro" id="IPR048538">
    <property type="entry name" value="Rrn7_cyclin_C"/>
</dbReference>
<dbReference type="STRING" id="1336337.A0A3N4JAZ4"/>
<keyword evidence="4" id="KW-0863">Zinc-finger</keyword>
<keyword evidence="8" id="KW-0804">Transcription</keyword>
<feature type="region of interest" description="Disordered" evidence="10">
    <location>
        <begin position="123"/>
        <end position="194"/>
    </location>
</feature>
<dbReference type="PANTHER" id="PTHR31576">
    <property type="entry name" value="TATA BOX-BINDING PROTEIN-ASSOCIATED FACTOR RNA POLYMERASE I SUBUNIT B"/>
    <property type="match status" value="1"/>
</dbReference>
<evidence type="ECO:0000313" key="16">
    <source>
        <dbReference type="Proteomes" id="UP000276215"/>
    </source>
</evidence>
<keyword evidence="5" id="KW-0862">Zinc</keyword>
<evidence type="ECO:0000259" key="12">
    <source>
        <dbReference type="Pfam" id="PF11781"/>
    </source>
</evidence>
<proteinExistence type="inferred from homology"/>
<feature type="compositionally biased region" description="Low complexity" evidence="10">
    <location>
        <begin position="152"/>
        <end position="173"/>
    </location>
</feature>
<keyword evidence="11" id="KW-0472">Membrane</keyword>
<organism evidence="15 16">
    <name type="scientific">Choiromyces venosus 120613-1</name>
    <dbReference type="NCBI Taxonomy" id="1336337"/>
    <lineage>
        <taxon>Eukaryota</taxon>
        <taxon>Fungi</taxon>
        <taxon>Dikarya</taxon>
        <taxon>Ascomycota</taxon>
        <taxon>Pezizomycotina</taxon>
        <taxon>Pezizomycetes</taxon>
        <taxon>Pezizales</taxon>
        <taxon>Tuberaceae</taxon>
        <taxon>Choiromyces</taxon>
    </lineage>
</organism>
<feature type="region of interest" description="Disordered" evidence="10">
    <location>
        <begin position="518"/>
        <end position="576"/>
    </location>
</feature>
<protein>
    <submittedName>
        <fullName evidence="15">Uncharacterized protein</fullName>
    </submittedName>
</protein>
<evidence type="ECO:0000256" key="6">
    <source>
        <dbReference type="ARBA" id="ARBA00023015"/>
    </source>
</evidence>
<dbReference type="EMBL" id="ML120436">
    <property type="protein sequence ID" value="RPA94487.1"/>
    <property type="molecule type" value="Genomic_DNA"/>
</dbReference>
<keyword evidence="16" id="KW-1185">Reference proteome</keyword>
<keyword evidence="3" id="KW-0479">Metal-binding</keyword>
<comment type="subcellular location">
    <subcellularLocation>
        <location evidence="1">Nucleus</location>
        <location evidence="1">Nucleolus</location>
    </subcellularLocation>
</comment>
<feature type="compositionally biased region" description="Basic and acidic residues" evidence="10">
    <location>
        <begin position="479"/>
        <end position="489"/>
    </location>
</feature>
<evidence type="ECO:0000259" key="13">
    <source>
        <dbReference type="Pfam" id="PF20644"/>
    </source>
</evidence>
<evidence type="ECO:0000256" key="3">
    <source>
        <dbReference type="ARBA" id="ARBA00022723"/>
    </source>
</evidence>
<evidence type="ECO:0000256" key="11">
    <source>
        <dbReference type="SAM" id="Phobius"/>
    </source>
</evidence>
<keyword evidence="11" id="KW-1133">Transmembrane helix</keyword>
<dbReference type="PANTHER" id="PTHR31576:SF2">
    <property type="entry name" value="TATA BOX-BINDING PROTEIN-ASSOCIATED FACTOR RNA POLYMERASE I SUBUNIT B"/>
    <property type="match status" value="1"/>
</dbReference>
<dbReference type="InterPro" id="IPR033599">
    <property type="entry name" value="TAF1B/Rrn7"/>
</dbReference>
<dbReference type="GO" id="GO:0070860">
    <property type="term" value="C:RNA polymerase I core factor complex"/>
    <property type="evidence" value="ECO:0007669"/>
    <property type="project" value="InterPro"/>
</dbReference>
<dbReference type="GO" id="GO:0042790">
    <property type="term" value="P:nucleolar large rRNA transcription by RNA polymerase I"/>
    <property type="evidence" value="ECO:0007669"/>
    <property type="project" value="TreeGrafter"/>
</dbReference>
<evidence type="ECO:0000256" key="5">
    <source>
        <dbReference type="ARBA" id="ARBA00022833"/>
    </source>
</evidence>
<gene>
    <name evidence="15" type="ORF">L873DRAFT_1700998</name>
</gene>
<keyword evidence="9" id="KW-0539">Nucleus</keyword>
<keyword evidence="7" id="KW-0238">DNA-binding</keyword>
<feature type="compositionally biased region" description="Acidic residues" evidence="10">
    <location>
        <begin position="536"/>
        <end position="564"/>
    </location>
</feature>
<evidence type="ECO:0000256" key="2">
    <source>
        <dbReference type="ARBA" id="ARBA00006899"/>
    </source>
</evidence>
<accession>A0A3N4JAZ4</accession>
<evidence type="ECO:0000256" key="7">
    <source>
        <dbReference type="ARBA" id="ARBA00023125"/>
    </source>
</evidence>
<dbReference type="InterPro" id="IPR048540">
    <property type="entry name" value="Rrn7_cyclin_N"/>
</dbReference>
<feature type="domain" description="Rrn7/TAF1B N-terminal cyclin" evidence="13">
    <location>
        <begin position="81"/>
        <end position="243"/>
    </location>
</feature>
<evidence type="ECO:0000256" key="1">
    <source>
        <dbReference type="ARBA" id="ARBA00004604"/>
    </source>
</evidence>
<feature type="domain" description="RRN7-type" evidence="12">
    <location>
        <begin position="8"/>
        <end position="36"/>
    </location>
</feature>
<dbReference type="Pfam" id="PF20644">
    <property type="entry name" value="Rrn7_cyclin_N"/>
    <property type="match status" value="1"/>
</dbReference>
<evidence type="ECO:0000259" key="14">
    <source>
        <dbReference type="Pfam" id="PF20645"/>
    </source>
</evidence>
<dbReference type="AlphaFoldDB" id="A0A3N4JAZ4"/>
<sequence>MEYKRLSRCGVDGCKQTLFYLDDGQWFCKNGHLREGELEVAADDEGFGTQGSRAAKATQEKEKKEKVLRGRKGFELFLQCYQLILRKQVHWLVSEKNFPKELEIVVRDLWVLQLQKVSTTIPATAVDPPKDRDRYDEDEYEDGRDLDGAGDAGSSGYSSQSSYLYTSDDSQSTAQSRNSQGTQRKRRKRRVPKAADRPKLIASVGICYLGLVVLGVAVSLGDFHRWVEEQGIIYLRAINEIPSEMKKRLSAEYYIALDPKVCSPPPLYLAGDGQARPTLGLLHSTVQGLVIMYQVTFGMAFPPLNTILLVFQFMKALGLPLEIYHGFKRLANLISLPFIWNGLRHRKRVTNWPEARLMALLIISTKLLYGLDGVKRTPKSATEPAAAGLKWEAWDKYLRIGNAERRGLLNENITPVSEGGGGKDLEVDVEEKDVFDMTGEELDRYMDWFEKNWADDANTPLTKQILDLFPTGRAAAEGAEVHQTRDRPRNGAPADEPVQRNLTDERLRELNSQIEIYPAQQQQQQQQKQPEKETEGGEEEEHEEEEDDDEDEQQTLRESEEDENYSSRQPHRRGEFVTRPGDQYLWHSIQTELPVEQQTLLQAGADLLAISRDDLARVVKTLETQFRDLVKNQRRKETREGIMDVD</sequence>
<dbReference type="GO" id="GO:0001164">
    <property type="term" value="F:RNA polymerase I core promoter sequence-specific DNA binding"/>
    <property type="evidence" value="ECO:0007669"/>
    <property type="project" value="InterPro"/>
</dbReference>
<keyword evidence="11" id="KW-0812">Transmembrane</keyword>
<dbReference type="Proteomes" id="UP000276215">
    <property type="component" value="Unassembled WGS sequence"/>
</dbReference>
<dbReference type="InterPro" id="IPR021752">
    <property type="entry name" value="TF_Rrn7_Zf"/>
</dbReference>